<dbReference type="Pfam" id="PF08283">
    <property type="entry name" value="Gemini_AL1_M"/>
    <property type="match status" value="1"/>
</dbReference>
<dbReference type="SUPFAM" id="SSF55464">
    <property type="entry name" value="Origin of replication-binding domain, RBD-like"/>
    <property type="match status" value="1"/>
</dbReference>
<dbReference type="EMBL" id="KP974694">
    <property type="protein sequence ID" value="ALN38799.1"/>
    <property type="molecule type" value="Genomic_DNA"/>
</dbReference>
<keyword evidence="5" id="KW-0235">DNA replication</keyword>
<accession>A0A0S2C3Q2</accession>
<comment type="subcellular location">
    <subcellularLocation>
        <location evidence="1">Host nucleus</location>
    </subcellularLocation>
</comment>
<protein>
    <submittedName>
        <fullName evidence="14">Replication associated protein</fullName>
    </submittedName>
</protein>
<evidence type="ECO:0000313" key="15">
    <source>
        <dbReference type="Proteomes" id="UP000158549"/>
    </source>
</evidence>
<evidence type="ECO:0000313" key="14">
    <source>
        <dbReference type="EMBL" id="ALN38799.1"/>
    </source>
</evidence>
<sequence>MCNNELCLLFDFKHGTPCSPIHNVETSILLQWSIILRDLELNALSAERITQMGGLHLHAFVDFGVKYRTRNARAFDVEGFHPNVSPSRGTPEDGFDYAIKDGDVVAGGLERPAGSRVDATGGVWPEIINAKDESEFWSLCESLAPRSLVTSFTQLRAYAAWKFPAIREPYETPEGVNIDTSWVVELDNWVQQNLGRAPRSSAHYKSECRLRYTERRKSLVVYGPSRMGKTIWARSLGNHAYFGGLFSLDENIDGAEYAIFDDFGGIKFLPSYKFWLGHQKQFYVTDKYRGKRLVHWARPSIWLSNSDPRDELGVDTEWLNANCDFVYLDSPIVS</sequence>
<keyword evidence="8" id="KW-0547">Nucleotide-binding</keyword>
<keyword evidence="3" id="KW-0808">Transferase</keyword>
<keyword evidence="4" id="KW-0548">Nucleotidyltransferase</keyword>
<keyword evidence="9" id="KW-0255">Endonuclease</keyword>
<dbReference type="Gene3D" id="3.40.1310.20">
    <property type="match status" value="1"/>
</dbReference>
<evidence type="ECO:0000256" key="3">
    <source>
        <dbReference type="ARBA" id="ARBA00022679"/>
    </source>
</evidence>
<keyword evidence="12" id="KW-0238">DNA-binding</keyword>
<evidence type="ECO:0000256" key="5">
    <source>
        <dbReference type="ARBA" id="ARBA00022705"/>
    </source>
</evidence>
<evidence type="ECO:0000256" key="2">
    <source>
        <dbReference type="ARBA" id="ARBA00022562"/>
    </source>
</evidence>
<dbReference type="PROSITE" id="PS52020">
    <property type="entry name" value="CRESS_DNA_REP"/>
    <property type="match status" value="1"/>
</dbReference>
<dbReference type="GO" id="GO:0042025">
    <property type="term" value="C:host cell nucleus"/>
    <property type="evidence" value="ECO:0007669"/>
    <property type="project" value="UniProtKB-SubCell"/>
</dbReference>
<dbReference type="GO" id="GO:0000166">
    <property type="term" value="F:nucleotide binding"/>
    <property type="evidence" value="ECO:0007669"/>
    <property type="project" value="UniProtKB-KW"/>
</dbReference>
<dbReference type="GO" id="GO:0016888">
    <property type="term" value="F:DNA endonuclease activity, producing 5'-phosphomonoesters"/>
    <property type="evidence" value="ECO:0007669"/>
    <property type="project" value="InterPro"/>
</dbReference>
<dbReference type="Pfam" id="PF00799">
    <property type="entry name" value="Gemini_AL1"/>
    <property type="match status" value="1"/>
</dbReference>
<name>A0A0S2C3Q2_9VIRU</name>
<evidence type="ECO:0000256" key="1">
    <source>
        <dbReference type="ARBA" id="ARBA00004147"/>
    </source>
</evidence>
<keyword evidence="6" id="KW-0540">Nuclease</keyword>
<keyword evidence="11" id="KW-0190">Covalent protein-DNA linkage</keyword>
<dbReference type="PRINTS" id="PR00228">
    <property type="entry name" value="GEMCOATCLVL1"/>
</dbReference>
<evidence type="ECO:0000256" key="12">
    <source>
        <dbReference type="ARBA" id="ARBA00023125"/>
    </source>
</evidence>
<keyword evidence="2" id="KW-1048">Host nucleus</keyword>
<evidence type="ECO:0000256" key="4">
    <source>
        <dbReference type="ARBA" id="ARBA00022695"/>
    </source>
</evidence>
<evidence type="ECO:0000256" key="8">
    <source>
        <dbReference type="ARBA" id="ARBA00022741"/>
    </source>
</evidence>
<evidence type="ECO:0000256" key="7">
    <source>
        <dbReference type="ARBA" id="ARBA00022723"/>
    </source>
</evidence>
<dbReference type="GO" id="GO:0003677">
    <property type="term" value="F:DNA binding"/>
    <property type="evidence" value="ECO:0007669"/>
    <property type="project" value="UniProtKB-KW"/>
</dbReference>
<gene>
    <name evidence="14" type="primary">Rep</name>
</gene>
<reference evidence="14 15" key="1">
    <citation type="submission" date="2015-03" db="EMBL/GenBank/DDBJ databases">
        <title>Viruses in human plasma pools from the US and Germany.</title>
        <authorList>
            <person name="Zhang W."/>
            <person name="Delwart E."/>
        </authorList>
    </citation>
    <scope>NUCLEOTIDE SEQUENCE [LARGE SCALE GENOMIC DNA]</scope>
    <source>
        <strain evidence="14">DB2</strain>
    </source>
</reference>
<feature type="domain" description="CRESS-DNA virus Rep endonuclease" evidence="13">
    <location>
        <begin position="1"/>
        <end position="116"/>
    </location>
</feature>
<keyword evidence="7" id="KW-0479">Metal-binding</keyword>
<evidence type="ECO:0000256" key="6">
    <source>
        <dbReference type="ARBA" id="ARBA00022722"/>
    </source>
</evidence>
<dbReference type="InterPro" id="IPR001301">
    <property type="entry name" value="Gemini_AL1_CLV"/>
</dbReference>
<dbReference type="GO" id="GO:0006260">
    <property type="term" value="P:DNA replication"/>
    <property type="evidence" value="ECO:0007669"/>
    <property type="project" value="UniProtKB-KW"/>
</dbReference>
<dbReference type="Proteomes" id="UP000158549">
    <property type="component" value="Segment"/>
</dbReference>
<evidence type="ECO:0000259" key="13">
    <source>
        <dbReference type="PROSITE" id="PS52020"/>
    </source>
</evidence>
<evidence type="ECO:0000256" key="10">
    <source>
        <dbReference type="ARBA" id="ARBA00022801"/>
    </source>
</evidence>
<evidence type="ECO:0000256" key="11">
    <source>
        <dbReference type="ARBA" id="ARBA00023124"/>
    </source>
</evidence>
<keyword evidence="10" id="KW-0378">Hydrolase</keyword>
<dbReference type="GO" id="GO:0046872">
    <property type="term" value="F:metal ion binding"/>
    <property type="evidence" value="ECO:0007669"/>
    <property type="project" value="UniProtKB-KW"/>
</dbReference>
<organism evidence="14 15">
    <name type="scientific">Human associated gemykibivirus 1</name>
    <dbReference type="NCBI Taxonomy" id="2004487"/>
    <lineage>
        <taxon>Viruses</taxon>
        <taxon>Monodnaviria</taxon>
        <taxon>Shotokuvirae</taxon>
        <taxon>Cressdnaviricota</taxon>
        <taxon>Repensiviricetes</taxon>
        <taxon>Geplafuvirales</taxon>
        <taxon>Genomoviridae</taxon>
        <taxon>Gemykibivirus</taxon>
        <taxon>Gemykibivirus humas1</taxon>
    </lineage>
</organism>
<dbReference type="GO" id="GO:0005198">
    <property type="term" value="F:structural molecule activity"/>
    <property type="evidence" value="ECO:0007669"/>
    <property type="project" value="InterPro"/>
</dbReference>
<evidence type="ECO:0000256" key="9">
    <source>
        <dbReference type="ARBA" id="ARBA00022759"/>
    </source>
</evidence>
<dbReference type="InterPro" id="IPR022692">
    <property type="entry name" value="Gemini_AL1_REP_central"/>
</dbReference>
<dbReference type="InterPro" id="IPR049912">
    <property type="entry name" value="CRESS_DNA_REP"/>
</dbReference>
<proteinExistence type="predicted"/>
<dbReference type="GO" id="GO:0016779">
    <property type="term" value="F:nucleotidyltransferase activity"/>
    <property type="evidence" value="ECO:0007669"/>
    <property type="project" value="UniProtKB-KW"/>
</dbReference>